<keyword evidence="1" id="KW-0560">Oxidoreductase</keyword>
<dbReference type="RefSeq" id="WP_043920797.1">
    <property type="nucleotide sequence ID" value="NZ_FZPF01000001.1"/>
</dbReference>
<reference evidence="3 4" key="1">
    <citation type="submission" date="2015-02" db="EMBL/GenBank/DDBJ databases">
        <title>Genome Sequence of Jannaschia aquimarina DSM28248, a member of the Roseobacter clade.</title>
        <authorList>
            <person name="Voget S."/>
            <person name="Daniel R."/>
        </authorList>
    </citation>
    <scope>NUCLEOTIDE SEQUENCE [LARGE SCALE GENOMIC DNA]</scope>
    <source>
        <strain evidence="3 4">GSW-M26</strain>
    </source>
</reference>
<evidence type="ECO:0000313" key="3">
    <source>
        <dbReference type="EMBL" id="KIT14254.1"/>
    </source>
</evidence>
<protein>
    <submittedName>
        <fullName evidence="3">Putative aldo-keto reductase</fullName>
    </submittedName>
</protein>
<name>A0A0D1E9E5_9RHOB</name>
<dbReference type="Proteomes" id="UP000032232">
    <property type="component" value="Unassembled WGS sequence"/>
</dbReference>
<dbReference type="PANTHER" id="PTHR43364:SF4">
    <property type="entry name" value="NAD(P)-LINKED OXIDOREDUCTASE SUPERFAMILY PROTEIN"/>
    <property type="match status" value="1"/>
</dbReference>
<sequence>MIQTRQFGRNGPIVSRLSLGTMTFGAETPEADAICQLDPFAERGGTFIDTADVSSGGVSEEIIGCWIAARGVLQPFRNVTRLAKQKRHRSARRQQSLTGRRPEISQPWLALRDREKTAFAVLKCVAM</sequence>
<dbReference type="EMBL" id="JYFE01000081">
    <property type="protein sequence ID" value="KIT14254.1"/>
    <property type="molecule type" value="Genomic_DNA"/>
</dbReference>
<proteinExistence type="predicted"/>
<evidence type="ECO:0000313" key="4">
    <source>
        <dbReference type="Proteomes" id="UP000032232"/>
    </source>
</evidence>
<comment type="caution">
    <text evidence="3">The sequence shown here is derived from an EMBL/GenBank/DDBJ whole genome shotgun (WGS) entry which is preliminary data.</text>
</comment>
<dbReference type="InterPro" id="IPR036812">
    <property type="entry name" value="NAD(P)_OxRdtase_dom_sf"/>
</dbReference>
<dbReference type="AlphaFoldDB" id="A0A0D1E9E5"/>
<dbReference type="PANTHER" id="PTHR43364">
    <property type="entry name" value="NADH-SPECIFIC METHYLGLYOXAL REDUCTASE-RELATED"/>
    <property type="match status" value="1"/>
</dbReference>
<gene>
    <name evidence="3" type="ORF">jaqu_40480</name>
</gene>
<evidence type="ECO:0000259" key="2">
    <source>
        <dbReference type="Pfam" id="PF00248"/>
    </source>
</evidence>
<dbReference type="SUPFAM" id="SSF51430">
    <property type="entry name" value="NAD(P)-linked oxidoreductase"/>
    <property type="match status" value="1"/>
</dbReference>
<organism evidence="3 4">
    <name type="scientific">Jannaschia aquimarina</name>
    <dbReference type="NCBI Taxonomy" id="935700"/>
    <lineage>
        <taxon>Bacteria</taxon>
        <taxon>Pseudomonadati</taxon>
        <taxon>Pseudomonadota</taxon>
        <taxon>Alphaproteobacteria</taxon>
        <taxon>Rhodobacterales</taxon>
        <taxon>Roseobacteraceae</taxon>
        <taxon>Jannaschia</taxon>
    </lineage>
</organism>
<evidence type="ECO:0000256" key="1">
    <source>
        <dbReference type="ARBA" id="ARBA00023002"/>
    </source>
</evidence>
<feature type="domain" description="NADP-dependent oxidoreductase" evidence="2">
    <location>
        <begin position="16"/>
        <end position="88"/>
    </location>
</feature>
<dbReference type="STRING" id="935700.jaqu_40480"/>
<dbReference type="GO" id="GO:0016491">
    <property type="term" value="F:oxidoreductase activity"/>
    <property type="evidence" value="ECO:0007669"/>
    <property type="project" value="UniProtKB-KW"/>
</dbReference>
<dbReference type="InterPro" id="IPR050523">
    <property type="entry name" value="AKR_Detox_Biosynth"/>
</dbReference>
<dbReference type="Gene3D" id="3.20.20.100">
    <property type="entry name" value="NADP-dependent oxidoreductase domain"/>
    <property type="match status" value="1"/>
</dbReference>
<dbReference type="InterPro" id="IPR023210">
    <property type="entry name" value="NADP_OxRdtase_dom"/>
</dbReference>
<dbReference type="PATRIC" id="fig|935700.4.peg.4173"/>
<accession>A0A0D1E9E5</accession>
<keyword evidence="4" id="KW-1185">Reference proteome</keyword>
<dbReference type="OrthoDB" id="9803483at2"/>
<dbReference type="Pfam" id="PF00248">
    <property type="entry name" value="Aldo_ket_red"/>
    <property type="match status" value="1"/>
</dbReference>